<dbReference type="Proteomes" id="UP000076959">
    <property type="component" value="Unassembled WGS sequence"/>
</dbReference>
<comment type="caution">
    <text evidence="2">The sequence shown here is derived from an EMBL/GenBank/DDBJ whole genome shotgun (WGS) entry which is preliminary data.</text>
</comment>
<evidence type="ECO:0000259" key="1">
    <source>
        <dbReference type="Pfam" id="PF02027"/>
    </source>
</evidence>
<dbReference type="Pfam" id="PF02027">
    <property type="entry name" value="RolB_RolC"/>
    <property type="match status" value="1"/>
</dbReference>
<reference evidence="2 3" key="1">
    <citation type="submission" date="2016-03" db="EMBL/GenBank/DDBJ databases">
        <title>Draft Genome Sequence of the Strain BR 10245 (Bradyrhizobium sp.) isolated from nodules of Centrolobium paraense.</title>
        <authorList>
            <person name="Simoes-Araujo J.L.Sr."/>
            <person name="Barauna A.C."/>
            <person name="Silva K."/>
            <person name="Zilli J.E."/>
        </authorList>
    </citation>
    <scope>NUCLEOTIDE SEQUENCE [LARGE SCALE GENOMIC DNA]</scope>
    <source>
        <strain evidence="2 3">BR 10245</strain>
    </source>
</reference>
<protein>
    <recommendedName>
        <fullName evidence="1">Cytokinin glycosidase domain-containing protein</fullName>
    </recommendedName>
</protein>
<dbReference type="OrthoDB" id="8420676at2"/>
<evidence type="ECO:0000313" key="2">
    <source>
        <dbReference type="EMBL" id="OAF07402.1"/>
    </source>
</evidence>
<dbReference type="InterPro" id="IPR006064">
    <property type="entry name" value="Glycosidase"/>
</dbReference>
<accession>A0A176YMB0</accession>
<name>A0A176YMB0_9BRAD</name>
<proteinExistence type="predicted"/>
<keyword evidence="3" id="KW-1185">Reference proteome</keyword>
<dbReference type="AlphaFoldDB" id="A0A176YMB0"/>
<dbReference type="RefSeq" id="WP_063702295.1">
    <property type="nucleotide sequence ID" value="NZ_LUUB01000069.1"/>
</dbReference>
<sequence length="196" mass="22183">MADLPLFERPIFGFKKYNMGPHVLTYTWGQLERYHRFIIETLLPAQRTWVNMARDQGCSVAGAVLSEFESYPCMNDPAQGDVLEQIETRVLYVYLPEEAANSCLEQQSLQPIPDYMCSGDGERQVVAVGIPPNVLAASKRAIVAIYRQLGCDRVNTDDIKRCLVIPQTNLMTANGDVYRRCRIPYDIIADVPVMFT</sequence>
<feature type="domain" description="Cytokinin glycosidase" evidence="1">
    <location>
        <begin position="32"/>
        <end position="142"/>
    </location>
</feature>
<gene>
    <name evidence="2" type="ORF">AYJ54_17720</name>
</gene>
<evidence type="ECO:0000313" key="3">
    <source>
        <dbReference type="Proteomes" id="UP000076959"/>
    </source>
</evidence>
<organism evidence="2 3">
    <name type="scientific">Bradyrhizobium centrolobii</name>
    <dbReference type="NCBI Taxonomy" id="1505087"/>
    <lineage>
        <taxon>Bacteria</taxon>
        <taxon>Pseudomonadati</taxon>
        <taxon>Pseudomonadota</taxon>
        <taxon>Alphaproteobacteria</taxon>
        <taxon>Hyphomicrobiales</taxon>
        <taxon>Nitrobacteraceae</taxon>
        <taxon>Bradyrhizobium</taxon>
    </lineage>
</organism>
<dbReference type="EMBL" id="LUUB01000069">
    <property type="protein sequence ID" value="OAF07402.1"/>
    <property type="molecule type" value="Genomic_DNA"/>
</dbReference>